<dbReference type="EMBL" id="CP012672">
    <property type="protein sequence ID" value="AUX35273.1"/>
    <property type="molecule type" value="Genomic_DNA"/>
</dbReference>
<evidence type="ECO:0000313" key="2">
    <source>
        <dbReference type="Proteomes" id="UP000295497"/>
    </source>
</evidence>
<organism evidence="1 2">
    <name type="scientific">Sorangium cellulosum</name>
    <name type="common">Polyangium cellulosum</name>
    <dbReference type="NCBI Taxonomy" id="56"/>
    <lineage>
        <taxon>Bacteria</taxon>
        <taxon>Pseudomonadati</taxon>
        <taxon>Myxococcota</taxon>
        <taxon>Polyangia</taxon>
        <taxon>Polyangiales</taxon>
        <taxon>Polyangiaceae</taxon>
        <taxon>Sorangium</taxon>
    </lineage>
</organism>
<gene>
    <name evidence="1" type="ORF">SOCE836_074630</name>
</gene>
<proteinExistence type="predicted"/>
<protein>
    <submittedName>
        <fullName evidence="1">Uncharacterized protein</fullName>
    </submittedName>
</protein>
<reference evidence="1 2" key="1">
    <citation type="submission" date="2015-09" db="EMBL/GenBank/DDBJ databases">
        <title>Sorangium comparison.</title>
        <authorList>
            <person name="Zaburannyi N."/>
            <person name="Bunk B."/>
            <person name="Overmann J."/>
            <person name="Mueller R."/>
        </authorList>
    </citation>
    <scope>NUCLEOTIDE SEQUENCE [LARGE SCALE GENOMIC DNA]</scope>
    <source>
        <strain evidence="1 2">So ce836</strain>
    </source>
</reference>
<dbReference type="AlphaFoldDB" id="A0A4P2R075"/>
<sequence length="68" mass="7300">MCAGRDGDVVEEFDDTCRKRCGGRAISLCLGGAFLGWPALVGRVERPFATHAKLQSAVPSRRSSHEAP</sequence>
<evidence type="ECO:0000313" key="1">
    <source>
        <dbReference type="EMBL" id="AUX35273.1"/>
    </source>
</evidence>
<dbReference type="Proteomes" id="UP000295497">
    <property type="component" value="Chromosome"/>
</dbReference>
<name>A0A4P2R075_SORCE</name>
<accession>A0A4P2R075</accession>